<protein>
    <submittedName>
        <fullName evidence="1">Uncharacterized protein</fullName>
    </submittedName>
</protein>
<evidence type="ECO:0000313" key="1">
    <source>
        <dbReference type="EMBL" id="GCB94265.1"/>
    </source>
</evidence>
<comment type="caution">
    <text evidence="1">The sequence shown here is derived from an EMBL/GenBank/DDBJ whole genome shotgun (WGS) entry which is preliminary data.</text>
</comment>
<reference evidence="1 2" key="1">
    <citation type="journal article" date="2019" name="Microbiol. Resour. Announc.">
        <title>Draft Genome Sequence of the Most Traditional epsilon-Poly-l-Lysine Producer, Streptomyces albulus NBRC14147.</title>
        <authorList>
            <person name="Yamanaka K."/>
            <person name="Hamano Y."/>
        </authorList>
    </citation>
    <scope>NUCLEOTIDE SEQUENCE [LARGE SCALE GENOMIC DNA]</scope>
    <source>
        <strain evidence="1 2">NBRC 14147</strain>
    </source>
</reference>
<organism evidence="1 2">
    <name type="scientific">Streptomyces noursei</name>
    <name type="common">Streptomyces albulus</name>
    <dbReference type="NCBI Taxonomy" id="1971"/>
    <lineage>
        <taxon>Bacteria</taxon>
        <taxon>Bacillati</taxon>
        <taxon>Actinomycetota</taxon>
        <taxon>Actinomycetes</taxon>
        <taxon>Kitasatosporales</taxon>
        <taxon>Streptomycetaceae</taxon>
        <taxon>Streptomyces</taxon>
    </lineage>
</organism>
<dbReference type="Proteomes" id="UP000288351">
    <property type="component" value="Unassembled WGS sequence"/>
</dbReference>
<dbReference type="EMBL" id="BHXC01000007">
    <property type="protein sequence ID" value="GCB94265.1"/>
    <property type="molecule type" value="Genomic_DNA"/>
</dbReference>
<accession>A0A059WAH9</accession>
<sequence>MRYTLDRPRAVRCMQSVVPVATVEVAHHRAAVRSVERRRTPARPPFSLSCL</sequence>
<proteinExistence type="predicted"/>
<gene>
    <name evidence="1" type="ORF">SALB_07063</name>
</gene>
<dbReference type="AlphaFoldDB" id="A0A059WAH9"/>
<name>A0A059WAH9_STRNR</name>
<evidence type="ECO:0000313" key="2">
    <source>
        <dbReference type="Proteomes" id="UP000288351"/>
    </source>
</evidence>
<dbReference type="STRING" id="68570.DC74_6333"/>